<dbReference type="PANTHER" id="PTHR11022">
    <property type="entry name" value="PEPTIDOGLYCAN RECOGNITION PROTEIN"/>
    <property type="match status" value="1"/>
</dbReference>
<accession>A0ABY6PTA1</accession>
<keyword evidence="5" id="KW-1185">Reference proteome</keyword>
<dbReference type="SUPFAM" id="SSF55846">
    <property type="entry name" value="N-acetylmuramoyl-L-alanine amidase-like"/>
    <property type="match status" value="1"/>
</dbReference>
<dbReference type="Pfam" id="PF01510">
    <property type="entry name" value="Amidase_2"/>
    <property type="match status" value="1"/>
</dbReference>
<sequence>MWPHRIWLGAAVLPLALLVPRDAPVPHILAEPPAAPRTRAVAAPQPVIVSRTAWHADESIVRERAAYTGAVRAVFVHHTGETNDYDCAEAPELIRNVEEAHIKGRGWDDIGYNFLVDRCGTIYEGRAGGITRSVRGAHTTGFNADSVGIAVLGDYRDGEKVPAPVVRALASIAAWKLRPGEDPRGKVKLRSTNDASRYPKGEVAVLNVISGHRDTYQTSCPGQALYDELPEIRSMAAAMRTAAEREGEANTEDAGNTH</sequence>
<protein>
    <submittedName>
        <fullName evidence="4">Peptidoglycan recognition protein</fullName>
    </submittedName>
</protein>
<evidence type="ECO:0000256" key="1">
    <source>
        <dbReference type="ARBA" id="ARBA00007553"/>
    </source>
</evidence>
<gene>
    <name evidence="4" type="ORF">NEH16_16570</name>
</gene>
<dbReference type="SMART" id="SM00701">
    <property type="entry name" value="PGRP"/>
    <property type="match status" value="1"/>
</dbReference>
<dbReference type="InterPro" id="IPR002502">
    <property type="entry name" value="Amidase_domain"/>
</dbReference>
<feature type="domain" description="N-acetylmuramoyl-L-alanine amidase" evidence="2">
    <location>
        <begin position="59"/>
        <end position="222"/>
    </location>
</feature>
<dbReference type="EMBL" id="CP098740">
    <property type="protein sequence ID" value="UZK55524.1"/>
    <property type="molecule type" value="Genomic_DNA"/>
</dbReference>
<evidence type="ECO:0000313" key="5">
    <source>
        <dbReference type="Proteomes" id="UP001164963"/>
    </source>
</evidence>
<organism evidence="4 5">
    <name type="scientific">Streptomyces drozdowiczii</name>
    <dbReference type="NCBI Taxonomy" id="202862"/>
    <lineage>
        <taxon>Bacteria</taxon>
        <taxon>Bacillati</taxon>
        <taxon>Actinomycetota</taxon>
        <taxon>Actinomycetes</taxon>
        <taxon>Kitasatosporales</taxon>
        <taxon>Streptomycetaceae</taxon>
        <taxon>Streptomyces</taxon>
    </lineage>
</organism>
<dbReference type="Gene3D" id="3.40.80.10">
    <property type="entry name" value="Peptidoglycan recognition protein-like"/>
    <property type="match status" value="1"/>
</dbReference>
<evidence type="ECO:0000259" key="3">
    <source>
        <dbReference type="SMART" id="SM00701"/>
    </source>
</evidence>
<feature type="domain" description="Peptidoglycan recognition protein family" evidence="3">
    <location>
        <begin position="46"/>
        <end position="194"/>
    </location>
</feature>
<proteinExistence type="inferred from homology"/>
<dbReference type="InterPro" id="IPR015510">
    <property type="entry name" value="PGRP"/>
</dbReference>
<reference evidence="4" key="1">
    <citation type="journal article" date="2022" name="Front. Microbiol.">
        <title>Mirubactin C rescues the lethal effect of cell wall biosynthesis mutations in Bacillus subtilis.</title>
        <authorList>
            <person name="Kepplinger B."/>
            <person name="Wen X."/>
            <person name="Tyler A.R."/>
            <person name="Kim B.Y."/>
            <person name="Brown J."/>
            <person name="Banks P."/>
            <person name="Dashti Y."/>
            <person name="Mackenzie E.S."/>
            <person name="Wills C."/>
            <person name="Kawai Y."/>
            <person name="Waldron K.J."/>
            <person name="Allenby N.E.E."/>
            <person name="Wu L.J."/>
            <person name="Hall M.J."/>
            <person name="Errington J."/>
        </authorList>
    </citation>
    <scope>NUCLEOTIDE SEQUENCE</scope>
    <source>
        <strain evidence="4">MDA8-470</strain>
    </source>
</reference>
<name>A0ABY6PTA1_9ACTN</name>
<dbReference type="Proteomes" id="UP001164963">
    <property type="component" value="Chromosome"/>
</dbReference>
<dbReference type="InterPro" id="IPR036505">
    <property type="entry name" value="Amidase/PGRP_sf"/>
</dbReference>
<evidence type="ECO:0000259" key="2">
    <source>
        <dbReference type="SMART" id="SM00644"/>
    </source>
</evidence>
<comment type="similarity">
    <text evidence="1">Belongs to the N-acetylmuramoyl-L-alanine amidase 2 family.</text>
</comment>
<dbReference type="InterPro" id="IPR006619">
    <property type="entry name" value="PGRP_domain_met/bac"/>
</dbReference>
<dbReference type="RefSeq" id="WP_265543246.1">
    <property type="nucleotide sequence ID" value="NZ_CP098740.1"/>
</dbReference>
<dbReference type="SMART" id="SM00644">
    <property type="entry name" value="Ami_2"/>
    <property type="match status" value="1"/>
</dbReference>
<dbReference type="PANTHER" id="PTHR11022:SF41">
    <property type="entry name" value="PEPTIDOGLYCAN-RECOGNITION PROTEIN LC-RELATED"/>
    <property type="match status" value="1"/>
</dbReference>
<dbReference type="CDD" id="cd06583">
    <property type="entry name" value="PGRP"/>
    <property type="match status" value="1"/>
</dbReference>
<evidence type="ECO:0000313" key="4">
    <source>
        <dbReference type="EMBL" id="UZK55524.1"/>
    </source>
</evidence>